<dbReference type="PANTHER" id="PTHR43080:SF2">
    <property type="entry name" value="CBS DOMAIN-CONTAINING PROTEIN"/>
    <property type="match status" value="1"/>
</dbReference>
<dbReference type="SMART" id="SM00116">
    <property type="entry name" value="CBS"/>
    <property type="match status" value="2"/>
</dbReference>
<evidence type="ECO:0000256" key="2">
    <source>
        <dbReference type="PROSITE-ProRule" id="PRU00703"/>
    </source>
</evidence>
<evidence type="ECO:0000256" key="1">
    <source>
        <dbReference type="ARBA" id="ARBA00023122"/>
    </source>
</evidence>
<dbReference type="RefSeq" id="WP_125484993.1">
    <property type="nucleotide sequence ID" value="NZ_RSDW01000001.1"/>
</dbReference>
<dbReference type="PROSITE" id="PS51371">
    <property type="entry name" value="CBS"/>
    <property type="match status" value="2"/>
</dbReference>
<dbReference type="CDD" id="cd04623">
    <property type="entry name" value="CBS_pair_bac_euk"/>
    <property type="match status" value="1"/>
</dbReference>
<dbReference type="InterPro" id="IPR051257">
    <property type="entry name" value="Diverse_CBS-Domain"/>
</dbReference>
<dbReference type="Pfam" id="PF00571">
    <property type="entry name" value="CBS"/>
    <property type="match status" value="2"/>
</dbReference>
<organism evidence="4 5">
    <name type="scientific">Edaphobacter aggregans</name>
    <dbReference type="NCBI Taxonomy" id="570835"/>
    <lineage>
        <taxon>Bacteria</taxon>
        <taxon>Pseudomonadati</taxon>
        <taxon>Acidobacteriota</taxon>
        <taxon>Terriglobia</taxon>
        <taxon>Terriglobales</taxon>
        <taxon>Acidobacteriaceae</taxon>
        <taxon>Edaphobacter</taxon>
    </lineage>
</organism>
<dbReference type="Proteomes" id="UP000269669">
    <property type="component" value="Unassembled WGS sequence"/>
</dbReference>
<gene>
    <name evidence="4" type="ORF">EDE15_1891</name>
</gene>
<evidence type="ECO:0000259" key="3">
    <source>
        <dbReference type="PROSITE" id="PS51371"/>
    </source>
</evidence>
<comment type="caution">
    <text evidence="4">The sequence shown here is derived from an EMBL/GenBank/DDBJ whole genome shotgun (WGS) entry which is preliminary data.</text>
</comment>
<dbReference type="PANTHER" id="PTHR43080">
    <property type="entry name" value="CBS DOMAIN-CONTAINING PROTEIN CBSX3, MITOCHONDRIAL"/>
    <property type="match status" value="1"/>
</dbReference>
<dbReference type="AlphaFoldDB" id="A0A428MHZ4"/>
<dbReference type="SUPFAM" id="SSF54631">
    <property type="entry name" value="CBS-domain pair"/>
    <property type="match status" value="1"/>
</dbReference>
<protein>
    <submittedName>
        <fullName evidence="4">CBS domain protein</fullName>
    </submittedName>
</protein>
<dbReference type="OrthoDB" id="9802114at2"/>
<feature type="domain" description="CBS" evidence="3">
    <location>
        <begin position="80"/>
        <end position="135"/>
    </location>
</feature>
<reference evidence="4 5" key="1">
    <citation type="submission" date="2018-12" db="EMBL/GenBank/DDBJ databases">
        <title>Sequencing of bacterial isolates from soil warming experiment in Harvard Forest, Massachusetts, USA.</title>
        <authorList>
            <person name="Deangelis K."/>
        </authorList>
    </citation>
    <scope>NUCLEOTIDE SEQUENCE [LARGE SCALE GENOMIC DNA]</scope>
    <source>
        <strain evidence="4 5">EB153</strain>
    </source>
</reference>
<dbReference type="InterPro" id="IPR044725">
    <property type="entry name" value="CBSX3_CBS_dom"/>
</dbReference>
<dbReference type="EMBL" id="RSDW01000001">
    <property type="protein sequence ID" value="RSL16379.1"/>
    <property type="molecule type" value="Genomic_DNA"/>
</dbReference>
<accession>A0A428MHZ4</accession>
<evidence type="ECO:0000313" key="4">
    <source>
        <dbReference type="EMBL" id="RSL16379.1"/>
    </source>
</evidence>
<dbReference type="InterPro" id="IPR046342">
    <property type="entry name" value="CBS_dom_sf"/>
</dbReference>
<dbReference type="InterPro" id="IPR000644">
    <property type="entry name" value="CBS_dom"/>
</dbReference>
<proteinExistence type="predicted"/>
<feature type="domain" description="CBS" evidence="3">
    <location>
        <begin position="13"/>
        <end position="71"/>
    </location>
</feature>
<keyword evidence="5" id="KW-1185">Reference proteome</keyword>
<name>A0A428MHZ4_9BACT</name>
<evidence type="ECO:0000313" key="5">
    <source>
        <dbReference type="Proteomes" id="UP000269669"/>
    </source>
</evidence>
<sequence length="149" mass="16198">MSEFATTVGVLLKQKAGQVASIPPDASVYQAVEMMAAKQVGALLVLQQDELVGIISERDYARKVILQGRSSKDTPVAEIMSSPVITVSLRHTVGDCMRIITDSRIRHLPVCEEKRVVGVVSIGDLVNYVISEQETTIRHLEAYICGTAS</sequence>
<dbReference type="Gene3D" id="3.10.580.10">
    <property type="entry name" value="CBS-domain"/>
    <property type="match status" value="1"/>
</dbReference>
<keyword evidence="1 2" id="KW-0129">CBS domain</keyword>